<dbReference type="Gene3D" id="2.60.40.10">
    <property type="entry name" value="Immunoglobulins"/>
    <property type="match status" value="2"/>
</dbReference>
<keyword evidence="4" id="KW-0391">Immunity</keyword>
<evidence type="ECO:0000259" key="8">
    <source>
        <dbReference type="PROSITE" id="PS50835"/>
    </source>
</evidence>
<dbReference type="InterPro" id="IPR003599">
    <property type="entry name" value="Ig_sub"/>
</dbReference>
<dbReference type="Proteomes" id="UP000264800">
    <property type="component" value="Unplaced"/>
</dbReference>
<dbReference type="InterPro" id="IPR036179">
    <property type="entry name" value="Ig-like_dom_sf"/>
</dbReference>
<dbReference type="STRING" id="37003.ENSKMAP00000025341"/>
<dbReference type="Pfam" id="PF07686">
    <property type="entry name" value="V-set"/>
    <property type="match status" value="1"/>
</dbReference>
<reference evidence="9" key="1">
    <citation type="submission" date="2025-08" db="UniProtKB">
        <authorList>
            <consortium name="Ensembl"/>
        </authorList>
    </citation>
    <scope>IDENTIFICATION</scope>
</reference>
<dbReference type="OMA" id="NNECERR"/>
<dbReference type="Ensembl" id="ENSKMAT00000025661.1">
    <property type="protein sequence ID" value="ENSKMAP00000025341.1"/>
    <property type="gene ID" value="ENSKMAG00000018770.1"/>
</dbReference>
<keyword evidence="3" id="KW-0732">Signal</keyword>
<protein>
    <recommendedName>
        <fullName evidence="8">Ig-like domain-containing protein</fullName>
    </recommendedName>
</protein>
<dbReference type="CDD" id="cd00099">
    <property type="entry name" value="IgV"/>
    <property type="match status" value="1"/>
</dbReference>
<keyword evidence="2" id="KW-1003">Cell membrane</keyword>
<dbReference type="PROSITE" id="PS50835">
    <property type="entry name" value="IG_LIKE"/>
    <property type="match status" value="2"/>
</dbReference>
<dbReference type="GO" id="GO:0009617">
    <property type="term" value="P:response to bacterium"/>
    <property type="evidence" value="ECO:0007669"/>
    <property type="project" value="TreeGrafter"/>
</dbReference>
<sequence length="298" mass="33479">ENGHYNSLVPVVTVQLGDSVTFMCSFTETFQTVRWLHWYKQTTGENLKLITMIRKSTNPTFGPGISALRFNITYSPNISNLTILSTSKEDEGTYHCAHLGWIEATWTGTYLRIYNRTSRYTVVQQTSVSDPSHPTDSKTLQCSVLSDSEKKTCSEDHRVSWFRAGSDESHPSLIYAHGNSGEECGVSPEADSVKKCVYKFSKTVSSSDTGTYYCAVATCGQILFGKGAKLDNQGNDIIWTDIIFTRNQIENSYDIVCYEDQLMYSAVIFTLVKTDSRAIKEVTERQRIYTAVKVVGFN</sequence>
<accession>A0A3Q3B8F9</accession>
<dbReference type="SUPFAM" id="SSF48726">
    <property type="entry name" value="Immunoglobulin"/>
    <property type="match status" value="2"/>
</dbReference>
<dbReference type="InterPro" id="IPR013106">
    <property type="entry name" value="Ig_V-set"/>
</dbReference>
<evidence type="ECO:0000256" key="1">
    <source>
        <dbReference type="ARBA" id="ARBA00004236"/>
    </source>
</evidence>
<dbReference type="PANTHER" id="PTHR19433">
    <property type="entry name" value="T-CELL RECEPTOR ALPHA CHAIN V REGION-RELATED"/>
    <property type="match status" value="1"/>
</dbReference>
<dbReference type="AlphaFoldDB" id="A0A3Q3B8F9"/>
<evidence type="ECO:0000256" key="4">
    <source>
        <dbReference type="ARBA" id="ARBA00022859"/>
    </source>
</evidence>
<keyword evidence="7" id="KW-0325">Glycoprotein</keyword>
<dbReference type="PANTHER" id="PTHR19433:SF133">
    <property type="entry name" value="IMMUNE-TYPE RECEPTOR 5 PRECURSOR-RELATED"/>
    <property type="match status" value="1"/>
</dbReference>
<keyword evidence="6" id="KW-1015">Disulfide bond</keyword>
<evidence type="ECO:0000256" key="3">
    <source>
        <dbReference type="ARBA" id="ARBA00022729"/>
    </source>
</evidence>
<evidence type="ECO:0000256" key="2">
    <source>
        <dbReference type="ARBA" id="ARBA00022475"/>
    </source>
</evidence>
<name>A0A3Q3B8F9_KRYMA</name>
<evidence type="ECO:0000256" key="6">
    <source>
        <dbReference type="ARBA" id="ARBA00023157"/>
    </source>
</evidence>
<keyword evidence="10" id="KW-1185">Reference proteome</keyword>
<dbReference type="GeneTree" id="ENSGT01030000234530"/>
<evidence type="ECO:0000256" key="7">
    <source>
        <dbReference type="ARBA" id="ARBA00023180"/>
    </source>
</evidence>
<feature type="domain" description="Ig-like" evidence="8">
    <location>
        <begin position="118"/>
        <end position="216"/>
    </location>
</feature>
<reference evidence="9" key="2">
    <citation type="submission" date="2025-09" db="UniProtKB">
        <authorList>
            <consortium name="Ensembl"/>
        </authorList>
    </citation>
    <scope>IDENTIFICATION</scope>
</reference>
<dbReference type="SMART" id="SM00406">
    <property type="entry name" value="IGv"/>
    <property type="match status" value="2"/>
</dbReference>
<evidence type="ECO:0000313" key="9">
    <source>
        <dbReference type="Ensembl" id="ENSKMAP00000025341.1"/>
    </source>
</evidence>
<dbReference type="InterPro" id="IPR052051">
    <property type="entry name" value="TCR_complex_component"/>
</dbReference>
<feature type="domain" description="Ig-like" evidence="8">
    <location>
        <begin position="1"/>
        <end position="96"/>
    </location>
</feature>
<dbReference type="InterPro" id="IPR013783">
    <property type="entry name" value="Ig-like_fold"/>
</dbReference>
<evidence type="ECO:0000313" key="10">
    <source>
        <dbReference type="Proteomes" id="UP000264800"/>
    </source>
</evidence>
<proteinExistence type="predicted"/>
<dbReference type="GO" id="GO:0005886">
    <property type="term" value="C:plasma membrane"/>
    <property type="evidence" value="ECO:0007669"/>
    <property type="project" value="UniProtKB-SubCell"/>
</dbReference>
<keyword evidence="5" id="KW-0472">Membrane</keyword>
<organism evidence="9 10">
    <name type="scientific">Kryptolebias marmoratus</name>
    <name type="common">Mangrove killifish</name>
    <name type="synonym">Rivulus marmoratus</name>
    <dbReference type="NCBI Taxonomy" id="37003"/>
    <lineage>
        <taxon>Eukaryota</taxon>
        <taxon>Metazoa</taxon>
        <taxon>Chordata</taxon>
        <taxon>Craniata</taxon>
        <taxon>Vertebrata</taxon>
        <taxon>Euteleostomi</taxon>
        <taxon>Actinopterygii</taxon>
        <taxon>Neopterygii</taxon>
        <taxon>Teleostei</taxon>
        <taxon>Neoteleostei</taxon>
        <taxon>Acanthomorphata</taxon>
        <taxon>Ovalentaria</taxon>
        <taxon>Atherinomorphae</taxon>
        <taxon>Cyprinodontiformes</taxon>
        <taxon>Rivulidae</taxon>
        <taxon>Kryptolebias</taxon>
    </lineage>
</organism>
<comment type="subcellular location">
    <subcellularLocation>
        <location evidence="1">Cell membrane</location>
    </subcellularLocation>
</comment>
<dbReference type="InterPro" id="IPR007110">
    <property type="entry name" value="Ig-like_dom"/>
</dbReference>
<evidence type="ECO:0000256" key="5">
    <source>
        <dbReference type="ARBA" id="ARBA00023136"/>
    </source>
</evidence>
<dbReference type="SMART" id="SM00409">
    <property type="entry name" value="IG"/>
    <property type="match status" value="2"/>
</dbReference>
<dbReference type="GO" id="GO:0002376">
    <property type="term" value="P:immune system process"/>
    <property type="evidence" value="ECO:0007669"/>
    <property type="project" value="UniProtKB-KW"/>
</dbReference>